<dbReference type="AlphaFoldDB" id="A0A1V9G601"/>
<reference evidence="1 2" key="1">
    <citation type="submission" date="2016-03" db="EMBL/GenBank/DDBJ databases">
        <title>Niastella vici sp. nov., isolated from farmland soil.</title>
        <authorList>
            <person name="Chen L."/>
            <person name="Wang D."/>
            <person name="Yang S."/>
            <person name="Wang G."/>
        </authorList>
    </citation>
    <scope>NUCLEOTIDE SEQUENCE [LARGE SCALE GENOMIC DNA]</scope>
    <source>
        <strain evidence="1 2">DJ57</strain>
    </source>
</reference>
<dbReference type="Proteomes" id="UP000192796">
    <property type="component" value="Unassembled WGS sequence"/>
</dbReference>
<name>A0A1V9G601_9BACT</name>
<protein>
    <submittedName>
        <fullName evidence="1">Uncharacterized protein</fullName>
    </submittedName>
</protein>
<evidence type="ECO:0000313" key="2">
    <source>
        <dbReference type="Proteomes" id="UP000192796"/>
    </source>
</evidence>
<evidence type="ECO:0000313" key="1">
    <source>
        <dbReference type="EMBL" id="OQP65918.1"/>
    </source>
</evidence>
<gene>
    <name evidence="1" type="ORF">A3860_15110</name>
</gene>
<proteinExistence type="predicted"/>
<sequence>MPPFFINTTLMRYFFHGYRICNMFINNCVPRESVSMKDSTTDYLMLLHKQYMAEVGKFLKALKENAPRNELVIIRANVKKLLAEIRRYAPPIP</sequence>
<dbReference type="EMBL" id="LVYD01000013">
    <property type="protein sequence ID" value="OQP65918.1"/>
    <property type="molecule type" value="Genomic_DNA"/>
</dbReference>
<accession>A0A1V9G601</accession>
<comment type="caution">
    <text evidence="1">The sequence shown here is derived from an EMBL/GenBank/DDBJ whole genome shotgun (WGS) entry which is preliminary data.</text>
</comment>
<keyword evidence="2" id="KW-1185">Reference proteome</keyword>
<organism evidence="1 2">
    <name type="scientific">Niastella vici</name>
    <dbReference type="NCBI Taxonomy" id="1703345"/>
    <lineage>
        <taxon>Bacteria</taxon>
        <taxon>Pseudomonadati</taxon>
        <taxon>Bacteroidota</taxon>
        <taxon>Chitinophagia</taxon>
        <taxon>Chitinophagales</taxon>
        <taxon>Chitinophagaceae</taxon>
        <taxon>Niastella</taxon>
    </lineage>
</organism>